<dbReference type="Proteomes" id="UP001597083">
    <property type="component" value="Unassembled WGS sequence"/>
</dbReference>
<organism evidence="1 2">
    <name type="scientific">Actinomadura adrarensis</name>
    <dbReference type="NCBI Taxonomy" id="1819600"/>
    <lineage>
        <taxon>Bacteria</taxon>
        <taxon>Bacillati</taxon>
        <taxon>Actinomycetota</taxon>
        <taxon>Actinomycetes</taxon>
        <taxon>Streptosporangiales</taxon>
        <taxon>Thermomonosporaceae</taxon>
        <taxon>Actinomadura</taxon>
    </lineage>
</organism>
<evidence type="ECO:0000313" key="2">
    <source>
        <dbReference type="Proteomes" id="UP001597083"/>
    </source>
</evidence>
<comment type="caution">
    <text evidence="1">The sequence shown here is derived from an EMBL/GenBank/DDBJ whole genome shotgun (WGS) entry which is preliminary data.</text>
</comment>
<sequence length="105" mass="12312">MKRVCFLLKVKPDRIEEYRERHAQVWPDMQAALRDTGWHNYSLFLGDDGLVVGYLETEDFEKAQEAMARTEVNARWQAEMAPLFEGLDGRADENMRPLPEVFHLD</sequence>
<gene>
    <name evidence="1" type="ORF">ACFQ07_32245</name>
</gene>
<dbReference type="PANTHER" id="PTHR34389">
    <property type="entry name" value="L-RHAMNOSE MUTAROTASE"/>
    <property type="match status" value="1"/>
</dbReference>
<dbReference type="InterPro" id="IPR008000">
    <property type="entry name" value="Rham/fucose_mutarotase"/>
</dbReference>
<dbReference type="SUPFAM" id="SSF54909">
    <property type="entry name" value="Dimeric alpha+beta barrel"/>
    <property type="match status" value="1"/>
</dbReference>
<evidence type="ECO:0000313" key="1">
    <source>
        <dbReference type="EMBL" id="MFD0856946.1"/>
    </source>
</evidence>
<dbReference type="PANTHER" id="PTHR34389:SF2">
    <property type="entry name" value="L-RHAMNOSE MUTAROTASE"/>
    <property type="match status" value="1"/>
</dbReference>
<protein>
    <submittedName>
        <fullName evidence="1">L-rhamnose mutarotase</fullName>
    </submittedName>
</protein>
<name>A0ABW3CRB3_9ACTN</name>
<proteinExistence type="predicted"/>
<keyword evidence="2" id="KW-1185">Reference proteome</keyword>
<dbReference type="Gene3D" id="3.30.70.100">
    <property type="match status" value="1"/>
</dbReference>
<reference evidence="2" key="1">
    <citation type="journal article" date="2019" name="Int. J. Syst. Evol. Microbiol.">
        <title>The Global Catalogue of Microorganisms (GCM) 10K type strain sequencing project: providing services to taxonomists for standard genome sequencing and annotation.</title>
        <authorList>
            <consortium name="The Broad Institute Genomics Platform"/>
            <consortium name="The Broad Institute Genome Sequencing Center for Infectious Disease"/>
            <person name="Wu L."/>
            <person name="Ma J."/>
        </authorList>
    </citation>
    <scope>NUCLEOTIDE SEQUENCE [LARGE SCALE GENOMIC DNA]</scope>
    <source>
        <strain evidence="2">JCM 31696</strain>
    </source>
</reference>
<dbReference type="InterPro" id="IPR011008">
    <property type="entry name" value="Dimeric_a/b-barrel"/>
</dbReference>
<dbReference type="Pfam" id="PF05336">
    <property type="entry name" value="rhaM"/>
    <property type="match status" value="1"/>
</dbReference>
<accession>A0ABW3CRB3</accession>
<dbReference type="EMBL" id="JBHTIR010004310">
    <property type="protein sequence ID" value="MFD0856946.1"/>
    <property type="molecule type" value="Genomic_DNA"/>
</dbReference>